<accession>F8E8L8</accession>
<dbReference type="InterPro" id="IPR013815">
    <property type="entry name" value="ATP_grasp_subdomain_1"/>
</dbReference>
<dbReference type="InterPro" id="IPR036412">
    <property type="entry name" value="HAD-like_sf"/>
</dbReference>
<reference evidence="4" key="2">
    <citation type="submission" date="2011-06" db="EMBL/GenBank/DDBJ databases">
        <title>The complete genome of Flexistipes sinusarabici DSM 4947.</title>
        <authorList>
            <person name="Lucas S."/>
            <person name="Han J."/>
            <person name="Lapidus A."/>
            <person name="Bruce D."/>
            <person name="Goodwin L."/>
            <person name="Pitluck S."/>
            <person name="Peters L."/>
            <person name="Kyrpides N."/>
            <person name="Mavromatis K."/>
            <person name="Ivanova N."/>
            <person name="Mikhailova N."/>
            <person name="Chertkov O."/>
            <person name="Detter J.C."/>
            <person name="Tapia R."/>
            <person name="Han C."/>
            <person name="Land M."/>
            <person name="Hauser L."/>
            <person name="Markowitz V."/>
            <person name="Cheng J.-F."/>
            <person name="Hugenholtz P."/>
            <person name="Woyke T."/>
            <person name="Wu D."/>
            <person name="Spring S."/>
            <person name="Schroeder M."/>
            <person name="Brambilla E."/>
            <person name="Klenk H.-P."/>
            <person name="Eisen J.A."/>
        </authorList>
    </citation>
    <scope>NUCLEOTIDE SEQUENCE [LARGE SCALE GENOMIC DNA]</scope>
    <source>
        <strain evidence="4">DSM 4947 / MAS 10</strain>
    </source>
</reference>
<feature type="domain" description="ATP-grasp" evidence="2">
    <location>
        <begin position="112"/>
        <end position="288"/>
    </location>
</feature>
<evidence type="ECO:0000313" key="4">
    <source>
        <dbReference type="Proteomes" id="UP000006621"/>
    </source>
</evidence>
<organism evidence="3 4">
    <name type="scientific">Flexistipes sinusarabici (strain ATCC 49648 / DSM 4947 / MAS 10)</name>
    <dbReference type="NCBI Taxonomy" id="717231"/>
    <lineage>
        <taxon>Bacteria</taxon>
        <taxon>Pseudomonadati</taxon>
        <taxon>Deferribacterota</taxon>
        <taxon>Deferribacteres</taxon>
        <taxon>Deferribacterales</taxon>
        <taxon>Flexistipitaceae</taxon>
        <taxon>Flexistipes</taxon>
    </lineage>
</organism>
<dbReference type="KEGG" id="fsi:Flexsi_0379"/>
<protein>
    <submittedName>
        <fullName evidence="3">Carbamoylphosphate synthase large subunit short form</fullName>
    </submittedName>
</protein>
<dbReference type="AlphaFoldDB" id="F8E8L8"/>
<dbReference type="GO" id="GO:0005524">
    <property type="term" value="F:ATP binding"/>
    <property type="evidence" value="ECO:0007669"/>
    <property type="project" value="UniProtKB-UniRule"/>
</dbReference>
<dbReference type="Gene3D" id="3.30.1490.20">
    <property type="entry name" value="ATP-grasp fold, A domain"/>
    <property type="match status" value="1"/>
</dbReference>
<dbReference type="Proteomes" id="UP000006621">
    <property type="component" value="Chromosome"/>
</dbReference>
<dbReference type="EMBL" id="CP002858">
    <property type="protein sequence ID" value="AEI14067.1"/>
    <property type="molecule type" value="Genomic_DNA"/>
</dbReference>
<gene>
    <name evidence="3" type="ordered locus">Flexsi_0379</name>
</gene>
<dbReference type="OrthoDB" id="5372487at2"/>
<dbReference type="InterPro" id="IPR011761">
    <property type="entry name" value="ATP-grasp"/>
</dbReference>
<dbReference type="RefSeq" id="WP_013885578.1">
    <property type="nucleotide sequence ID" value="NC_015672.1"/>
</dbReference>
<name>F8E8L8_FLESM</name>
<dbReference type="HOGENOM" id="CLU_052967_0_0_0"/>
<reference evidence="3 4" key="1">
    <citation type="journal article" date="2011" name="Stand. Genomic Sci.">
        <title>Genome sequence of the moderately thermophilic halophile Flexistipes sinusarabici strain (MAS10).</title>
        <authorList>
            <person name="Lapidus A."/>
            <person name="Chertkov O."/>
            <person name="Nolan M."/>
            <person name="Lucas S."/>
            <person name="Hammon N."/>
            <person name="Deshpande S."/>
            <person name="Cheng J.F."/>
            <person name="Tapia R."/>
            <person name="Han C."/>
            <person name="Goodwin L."/>
            <person name="Pitluck S."/>
            <person name="Liolios K."/>
            <person name="Pagani I."/>
            <person name="Ivanova N."/>
            <person name="Huntemann M."/>
            <person name="Mavromatis K."/>
            <person name="Mikhailova N."/>
            <person name="Pati A."/>
            <person name="Chen A."/>
            <person name="Palaniappan K."/>
            <person name="Land M."/>
            <person name="Hauser L."/>
            <person name="Brambilla E.M."/>
            <person name="Rohde M."/>
            <person name="Abt B."/>
            <person name="Spring S."/>
            <person name="Goker M."/>
            <person name="Bristow J."/>
            <person name="Eisen J.A."/>
            <person name="Markowitz V."/>
            <person name="Hugenholtz P."/>
            <person name="Kyrpides N.C."/>
            <person name="Klenk H.P."/>
            <person name="Woyke T."/>
        </authorList>
    </citation>
    <scope>NUCLEOTIDE SEQUENCE [LARGE SCALE GENOMIC DNA]</scope>
    <source>
        <strain evidence="4">DSM 4947 / MAS 10</strain>
    </source>
</reference>
<evidence type="ECO:0000256" key="1">
    <source>
        <dbReference type="PROSITE-ProRule" id="PRU00409"/>
    </source>
</evidence>
<dbReference type="SUPFAM" id="SSF56059">
    <property type="entry name" value="Glutathione synthetase ATP-binding domain-like"/>
    <property type="match status" value="1"/>
</dbReference>
<sequence length="429" mass="49618">MKQYNVLVFPCGTEIANEIINSLQNNKYFKLFYASSEKVTYCSFRGKEVNLLPYVTDESFIEELERLIFTKKIDFIVPAHDDVAFILSQIENEVEAKVIGQSKAVNDIVRFKDVTYKLFENILPVGKVFKTQPLASEFPVFIKPKKGQGSFSSYKLSNLRDFEKFFSDYDIDDFVVMEYLPGSEFTIDCFSSNGALLYFGARNREKTSRGISVQSTFISDDKLNKHFEKYAKIISSHLNMHGVWFYQMKFDKNYELKLLEIGPRVSGTMMLNRARGVNFIELAIYQKLGFDVEVIFNDIEISLARALVPIYKHNVSYENLYIDFDDTLCIDEKIINTDLIKLIFQNKNEGKNTILISKNKKGNLSKILNQYGISQIFDTIIHISDCDKKKDYMKDNSVLIDDSFAERKEAHQAGHYVFGIDNFNILFKD</sequence>
<dbReference type="GO" id="GO:0046872">
    <property type="term" value="F:metal ion binding"/>
    <property type="evidence" value="ECO:0007669"/>
    <property type="project" value="InterPro"/>
</dbReference>
<dbReference type="Pfam" id="PF15632">
    <property type="entry name" value="ATPgrasp_Ter"/>
    <property type="match status" value="1"/>
</dbReference>
<evidence type="ECO:0000313" key="3">
    <source>
        <dbReference type="EMBL" id="AEI14067.1"/>
    </source>
</evidence>
<proteinExistence type="predicted"/>
<dbReference type="eggNOG" id="COG2232">
    <property type="taxonomic scope" value="Bacteria"/>
</dbReference>
<keyword evidence="1" id="KW-0067">ATP-binding</keyword>
<dbReference type="Gene3D" id="3.40.50.20">
    <property type="match status" value="1"/>
</dbReference>
<keyword evidence="4" id="KW-1185">Reference proteome</keyword>
<dbReference type="STRING" id="717231.Flexsi_0379"/>
<dbReference type="SUPFAM" id="SSF56784">
    <property type="entry name" value="HAD-like"/>
    <property type="match status" value="1"/>
</dbReference>
<dbReference type="PROSITE" id="PS50975">
    <property type="entry name" value="ATP_GRASP"/>
    <property type="match status" value="1"/>
</dbReference>
<dbReference type="Gene3D" id="3.30.470.20">
    <property type="entry name" value="ATP-grasp fold, B domain"/>
    <property type="match status" value="1"/>
</dbReference>
<keyword evidence="1" id="KW-0547">Nucleotide-binding</keyword>
<evidence type="ECO:0000259" key="2">
    <source>
        <dbReference type="PROSITE" id="PS50975"/>
    </source>
</evidence>